<proteinExistence type="predicted"/>
<reference evidence="2 3" key="1">
    <citation type="submission" date="2018-08" db="EMBL/GenBank/DDBJ databases">
        <title>Muricauda nanhaiensis sp. nov., isolated from seawater of the South China Sea.</title>
        <authorList>
            <person name="Dang Y."/>
        </authorList>
    </citation>
    <scope>NUCLEOTIDE SEQUENCE [LARGE SCALE GENOMIC DNA]</scope>
    <source>
        <strain evidence="2 3">SM1704</strain>
    </source>
</reference>
<keyword evidence="3" id="KW-1185">Reference proteome</keyword>
<dbReference type="EMBL" id="QTJX01000001">
    <property type="protein sequence ID" value="RDY61645.1"/>
    <property type="molecule type" value="Genomic_DNA"/>
</dbReference>
<name>A0A371JV01_9FLAO</name>
<dbReference type="AlphaFoldDB" id="A0A371JV01"/>
<evidence type="ECO:0000313" key="3">
    <source>
        <dbReference type="Proteomes" id="UP000261828"/>
    </source>
</evidence>
<dbReference type="RefSeq" id="WP_116183526.1">
    <property type="nucleotide sequence ID" value="NZ_QTJX01000001.1"/>
</dbReference>
<dbReference type="OrthoDB" id="1122172at2"/>
<accession>A0A371JV01</accession>
<feature type="compositionally biased region" description="Acidic residues" evidence="1">
    <location>
        <begin position="88"/>
        <end position="112"/>
    </location>
</feature>
<protein>
    <submittedName>
        <fullName evidence="2">Uncharacterized protein</fullName>
    </submittedName>
</protein>
<organism evidence="2 3">
    <name type="scientific">Flagellimonas nanhaiensis</name>
    <dbReference type="NCBI Taxonomy" id="2292706"/>
    <lineage>
        <taxon>Bacteria</taxon>
        <taxon>Pseudomonadati</taxon>
        <taxon>Bacteroidota</taxon>
        <taxon>Flavobacteriia</taxon>
        <taxon>Flavobacteriales</taxon>
        <taxon>Flavobacteriaceae</taxon>
        <taxon>Flagellimonas</taxon>
    </lineage>
</organism>
<gene>
    <name evidence="2" type="ORF">DX873_05695</name>
</gene>
<comment type="caution">
    <text evidence="2">The sequence shown here is derived from an EMBL/GenBank/DDBJ whole genome shotgun (WGS) entry which is preliminary data.</text>
</comment>
<sequence>MKRVLIDYKKLDHKTAAALIDSYPYGYGDDDIITLKKPSGEIIEAVEVKTSEAIYLVKISKSLSNFISNFEEAIVKELDKGTDKEAVLSDDDNQMNDSDFESETDNENEGLL</sequence>
<feature type="region of interest" description="Disordered" evidence="1">
    <location>
        <begin position="85"/>
        <end position="112"/>
    </location>
</feature>
<dbReference type="Proteomes" id="UP000261828">
    <property type="component" value="Unassembled WGS sequence"/>
</dbReference>
<evidence type="ECO:0000313" key="2">
    <source>
        <dbReference type="EMBL" id="RDY61645.1"/>
    </source>
</evidence>
<evidence type="ECO:0000256" key="1">
    <source>
        <dbReference type="SAM" id="MobiDB-lite"/>
    </source>
</evidence>